<evidence type="ECO:0000313" key="2">
    <source>
        <dbReference type="Proteomes" id="UP000299367"/>
    </source>
</evidence>
<dbReference type="Proteomes" id="UP000299367">
    <property type="component" value="Unassembled WGS sequence"/>
</dbReference>
<proteinExistence type="predicted"/>
<accession>A0A480AG58</accession>
<sequence length="38" mass="4224">MGKDWEEIKIIQSLPQMSTRWTGLGAQRSITCLTSSGI</sequence>
<comment type="caution">
    <text evidence="1">The sequence shown here is derived from an EMBL/GenBank/DDBJ whole genome shotgun (WGS) entry which is preliminary data.</text>
</comment>
<dbReference type="EMBL" id="BJCF01000015">
    <property type="protein sequence ID" value="GCL42071.1"/>
    <property type="molecule type" value="Genomic_DNA"/>
</dbReference>
<protein>
    <submittedName>
        <fullName evidence="1">Uncharacterized protein</fullName>
    </submittedName>
</protein>
<gene>
    <name evidence="1" type="ORF">NIES80_17730</name>
</gene>
<reference evidence="2" key="1">
    <citation type="submission" date="2019-02" db="EMBL/GenBank/DDBJ databases">
        <title>Draft genome sequence of Dolichospermum planctonicum NIES-80.</title>
        <authorList>
            <person name="Yamaguchi H."/>
            <person name="Suzuki S."/>
            <person name="Kawachi M."/>
        </authorList>
    </citation>
    <scope>NUCLEOTIDE SEQUENCE [LARGE SCALE GENOMIC DNA]</scope>
    <source>
        <strain evidence="2">NIES-80</strain>
    </source>
</reference>
<name>A0A480AG58_9CYAN</name>
<organism evidence="1 2">
    <name type="scientific">Dolichospermum planctonicum</name>
    <dbReference type="NCBI Taxonomy" id="136072"/>
    <lineage>
        <taxon>Bacteria</taxon>
        <taxon>Bacillati</taxon>
        <taxon>Cyanobacteriota</taxon>
        <taxon>Cyanophyceae</taxon>
        <taxon>Nostocales</taxon>
        <taxon>Aphanizomenonaceae</taxon>
        <taxon>Dolichospermum</taxon>
    </lineage>
</organism>
<evidence type="ECO:0000313" key="1">
    <source>
        <dbReference type="EMBL" id="GCL42071.1"/>
    </source>
</evidence>
<dbReference type="AlphaFoldDB" id="A0A480AG58"/>